<reference evidence="3 4" key="1">
    <citation type="submission" date="2017-03" db="EMBL/GenBank/DDBJ databases">
        <title>Genomes of endolithic fungi from Antarctica.</title>
        <authorList>
            <person name="Coleine C."/>
            <person name="Masonjones S."/>
            <person name="Stajich J.E."/>
        </authorList>
    </citation>
    <scope>NUCLEOTIDE SEQUENCE [LARGE SCALE GENOMIC DNA]</scope>
    <source>
        <strain evidence="3 4">CCFEE 5311</strain>
    </source>
</reference>
<evidence type="ECO:0000256" key="2">
    <source>
        <dbReference type="SAM" id="Phobius"/>
    </source>
</evidence>
<proteinExistence type="predicted"/>
<dbReference type="Proteomes" id="UP000310066">
    <property type="component" value="Unassembled WGS sequence"/>
</dbReference>
<keyword evidence="2" id="KW-0812">Transmembrane</keyword>
<evidence type="ECO:0000256" key="1">
    <source>
        <dbReference type="SAM" id="MobiDB-lite"/>
    </source>
</evidence>
<feature type="compositionally biased region" description="Basic and acidic residues" evidence="1">
    <location>
        <begin position="209"/>
        <end position="220"/>
    </location>
</feature>
<dbReference type="EMBL" id="NAJP01000044">
    <property type="protein sequence ID" value="TKA38516.1"/>
    <property type="molecule type" value="Genomic_DNA"/>
</dbReference>
<protein>
    <submittedName>
        <fullName evidence="3">Uncharacterized protein</fullName>
    </submittedName>
</protein>
<dbReference type="OrthoDB" id="5385189at2759"/>
<evidence type="ECO:0000313" key="4">
    <source>
        <dbReference type="Proteomes" id="UP000310066"/>
    </source>
</evidence>
<sequence length="227" mass="25342">MSRHLDDRYLWLSFGVFFVAAAYGIRYAITDIVRLTRLEPPEEQANSIKETPEDSISLATLKTLATSPNPSIAASAISLIIDRYYNSPRSCQNLDEDCLSLDPAVQRQCRTAMNFLVDWPSTPGGLRRYVRAMTAPPSAAHSAWSGDESLEGEPLPEVLTFMPGTRVEDGAVREDWVSGAEMRSVEVEGWRNVVPMERDGLDEGEEMSEERRRRNRREAVVVHVGGG</sequence>
<accession>A0A4U0UTT2</accession>
<evidence type="ECO:0000313" key="3">
    <source>
        <dbReference type="EMBL" id="TKA38516.1"/>
    </source>
</evidence>
<dbReference type="AlphaFoldDB" id="A0A4U0UTT2"/>
<keyword evidence="2" id="KW-0472">Membrane</keyword>
<feature type="transmembrane region" description="Helical" evidence="2">
    <location>
        <begin position="9"/>
        <end position="29"/>
    </location>
</feature>
<name>A0A4U0UTT2_9PEZI</name>
<keyword evidence="2" id="KW-1133">Transmembrane helix</keyword>
<organism evidence="3 4">
    <name type="scientific">Friedmanniomyces endolithicus</name>
    <dbReference type="NCBI Taxonomy" id="329885"/>
    <lineage>
        <taxon>Eukaryota</taxon>
        <taxon>Fungi</taxon>
        <taxon>Dikarya</taxon>
        <taxon>Ascomycota</taxon>
        <taxon>Pezizomycotina</taxon>
        <taxon>Dothideomycetes</taxon>
        <taxon>Dothideomycetidae</taxon>
        <taxon>Mycosphaerellales</taxon>
        <taxon>Teratosphaeriaceae</taxon>
        <taxon>Friedmanniomyces</taxon>
    </lineage>
</organism>
<feature type="region of interest" description="Disordered" evidence="1">
    <location>
        <begin position="201"/>
        <end position="227"/>
    </location>
</feature>
<comment type="caution">
    <text evidence="3">The sequence shown here is derived from an EMBL/GenBank/DDBJ whole genome shotgun (WGS) entry which is preliminary data.</text>
</comment>
<gene>
    <name evidence="3" type="ORF">B0A54_09451</name>
</gene>